<reference evidence="2 3" key="1">
    <citation type="submission" date="2015-05" db="EMBL/GenBank/DDBJ databases">
        <title>Complete genome sequence of a sulfur-oxidizing gammaproteobacterium strain HA5.</title>
        <authorList>
            <person name="Miura A."/>
            <person name="Kojima H."/>
            <person name="Fukui M."/>
        </authorList>
    </citation>
    <scope>NUCLEOTIDE SEQUENCE [LARGE SCALE GENOMIC DNA]</scope>
    <source>
        <strain evidence="2 3">HA5</strain>
    </source>
</reference>
<dbReference type="KEGG" id="slim:SCL_0106"/>
<dbReference type="EMBL" id="AP014879">
    <property type="protein sequence ID" value="BAV32430.1"/>
    <property type="molecule type" value="Genomic_DNA"/>
</dbReference>
<organism evidence="2 3">
    <name type="scientific">Sulfuricaulis limicola</name>
    <dbReference type="NCBI Taxonomy" id="1620215"/>
    <lineage>
        <taxon>Bacteria</taxon>
        <taxon>Pseudomonadati</taxon>
        <taxon>Pseudomonadota</taxon>
        <taxon>Gammaproteobacteria</taxon>
        <taxon>Acidiferrobacterales</taxon>
        <taxon>Acidiferrobacteraceae</taxon>
        <taxon>Sulfuricaulis</taxon>
    </lineage>
</organism>
<proteinExistence type="predicted"/>
<gene>
    <name evidence="2" type="ORF">SCL_0106</name>
</gene>
<keyword evidence="3" id="KW-1185">Reference proteome</keyword>
<evidence type="ECO:0000313" key="2">
    <source>
        <dbReference type="EMBL" id="BAV32430.1"/>
    </source>
</evidence>
<accession>A0A1B4XCD3</accession>
<dbReference type="OrthoDB" id="6399368at2"/>
<protein>
    <submittedName>
        <fullName evidence="2">Uncharacterized protein</fullName>
    </submittedName>
</protein>
<name>A0A1B4XCD3_9GAMM</name>
<evidence type="ECO:0000256" key="1">
    <source>
        <dbReference type="SAM" id="SignalP"/>
    </source>
</evidence>
<dbReference type="Proteomes" id="UP000243180">
    <property type="component" value="Chromosome"/>
</dbReference>
<evidence type="ECO:0000313" key="3">
    <source>
        <dbReference type="Proteomes" id="UP000243180"/>
    </source>
</evidence>
<keyword evidence="1" id="KW-0732">Signal</keyword>
<feature type="signal peptide" evidence="1">
    <location>
        <begin position="1"/>
        <end position="19"/>
    </location>
</feature>
<dbReference type="InParanoid" id="A0A1B4XCD3"/>
<feature type="chain" id="PRO_5008572298" evidence="1">
    <location>
        <begin position="20"/>
        <end position="136"/>
    </location>
</feature>
<dbReference type="AlphaFoldDB" id="A0A1B4XCD3"/>
<sequence>MRMFRFVLVLFVLPLSSCAEIEEFQLRNALVKAIDDYRLVSDQVQLGDKKERVLAILLPTQKSLPAGTTRIPDQFVKDGAKVEIHYIRSGWTRDGLTTDDEFTPYIFNNGVLVGVGWTVLGGPKTKGERTPEIVVR</sequence>